<feature type="non-terminal residue" evidence="1">
    <location>
        <position position="1"/>
    </location>
</feature>
<reference evidence="1 2" key="1">
    <citation type="journal article" date="2020" name="Cell">
        <title>Large-Scale Comparative Analyses of Tick Genomes Elucidate Their Genetic Diversity and Vector Capacities.</title>
        <authorList>
            <consortium name="Tick Genome and Microbiome Consortium (TIGMIC)"/>
            <person name="Jia N."/>
            <person name="Wang J."/>
            <person name="Shi W."/>
            <person name="Du L."/>
            <person name="Sun Y."/>
            <person name="Zhan W."/>
            <person name="Jiang J.F."/>
            <person name="Wang Q."/>
            <person name="Zhang B."/>
            <person name="Ji P."/>
            <person name="Bell-Sakyi L."/>
            <person name="Cui X.M."/>
            <person name="Yuan T.T."/>
            <person name="Jiang B.G."/>
            <person name="Yang W.F."/>
            <person name="Lam T.T."/>
            <person name="Chang Q.C."/>
            <person name="Ding S.J."/>
            <person name="Wang X.J."/>
            <person name="Zhu J.G."/>
            <person name="Ruan X.D."/>
            <person name="Zhao L."/>
            <person name="Wei J.T."/>
            <person name="Ye R.Z."/>
            <person name="Que T.C."/>
            <person name="Du C.H."/>
            <person name="Zhou Y.H."/>
            <person name="Cheng J.X."/>
            <person name="Dai P.F."/>
            <person name="Guo W.B."/>
            <person name="Han X.H."/>
            <person name="Huang E.J."/>
            <person name="Li L.F."/>
            <person name="Wei W."/>
            <person name="Gao Y.C."/>
            <person name="Liu J.Z."/>
            <person name="Shao H.Z."/>
            <person name="Wang X."/>
            <person name="Wang C.C."/>
            <person name="Yang T.C."/>
            <person name="Huo Q.B."/>
            <person name="Li W."/>
            <person name="Chen H.Y."/>
            <person name="Chen S.E."/>
            <person name="Zhou L.G."/>
            <person name="Ni X.B."/>
            <person name="Tian J.H."/>
            <person name="Sheng Y."/>
            <person name="Liu T."/>
            <person name="Pan Y.S."/>
            <person name="Xia L.Y."/>
            <person name="Li J."/>
            <person name="Zhao F."/>
            <person name="Cao W.C."/>
        </authorList>
    </citation>
    <scope>NUCLEOTIDE SEQUENCE [LARGE SCALE GENOMIC DNA]</scope>
    <source>
        <strain evidence="1">Iper-2018</strain>
    </source>
</reference>
<proteinExistence type="predicted"/>
<dbReference type="EMBL" id="JABSTQ010009948">
    <property type="protein sequence ID" value="KAG0424665.1"/>
    <property type="molecule type" value="Genomic_DNA"/>
</dbReference>
<dbReference type="Proteomes" id="UP000805193">
    <property type="component" value="Unassembled WGS sequence"/>
</dbReference>
<evidence type="ECO:0000313" key="2">
    <source>
        <dbReference type="Proteomes" id="UP000805193"/>
    </source>
</evidence>
<gene>
    <name evidence="1" type="ORF">HPB47_028126</name>
</gene>
<sequence length="121" mass="14103">PSGRRRSGPRFGDLEAATTERCARKYVKNKHDQYLLKKTYMGCVVGQLSTEQFKNRCRLKEVETMVLSCLAQALVDTKKQFEDKTVPFQALVDYQVRHIPLRCAQLISRLLHLHFLVRFFS</sequence>
<accession>A0AC60PU37</accession>
<protein>
    <submittedName>
        <fullName evidence="1">Uncharacterized protein</fullName>
    </submittedName>
</protein>
<name>A0AC60PU37_IXOPE</name>
<comment type="caution">
    <text evidence="1">The sequence shown here is derived from an EMBL/GenBank/DDBJ whole genome shotgun (WGS) entry which is preliminary data.</text>
</comment>
<organism evidence="1 2">
    <name type="scientific">Ixodes persulcatus</name>
    <name type="common">Taiga tick</name>
    <dbReference type="NCBI Taxonomy" id="34615"/>
    <lineage>
        <taxon>Eukaryota</taxon>
        <taxon>Metazoa</taxon>
        <taxon>Ecdysozoa</taxon>
        <taxon>Arthropoda</taxon>
        <taxon>Chelicerata</taxon>
        <taxon>Arachnida</taxon>
        <taxon>Acari</taxon>
        <taxon>Parasitiformes</taxon>
        <taxon>Ixodida</taxon>
        <taxon>Ixodoidea</taxon>
        <taxon>Ixodidae</taxon>
        <taxon>Ixodinae</taxon>
        <taxon>Ixodes</taxon>
    </lineage>
</organism>
<feature type="non-terminal residue" evidence="1">
    <location>
        <position position="121"/>
    </location>
</feature>
<keyword evidence="2" id="KW-1185">Reference proteome</keyword>
<evidence type="ECO:0000313" key="1">
    <source>
        <dbReference type="EMBL" id="KAG0424665.1"/>
    </source>
</evidence>